<gene>
    <name evidence="2" type="ORF">KIN20_027034</name>
</gene>
<proteinExistence type="predicted"/>
<comment type="caution">
    <text evidence="2">The sequence shown here is derived from an EMBL/GenBank/DDBJ whole genome shotgun (WGS) entry which is preliminary data.</text>
</comment>
<evidence type="ECO:0000313" key="2">
    <source>
        <dbReference type="EMBL" id="KAJ1366390.1"/>
    </source>
</evidence>
<keyword evidence="1" id="KW-0812">Transmembrane</keyword>
<dbReference type="EMBL" id="JAHQIW010005539">
    <property type="protein sequence ID" value="KAJ1366390.1"/>
    <property type="molecule type" value="Genomic_DNA"/>
</dbReference>
<name>A0AAD5QYT0_PARTN</name>
<evidence type="ECO:0000256" key="1">
    <source>
        <dbReference type="SAM" id="Phobius"/>
    </source>
</evidence>
<protein>
    <submittedName>
        <fullName evidence="2">Uncharacterized protein</fullName>
    </submittedName>
</protein>
<reference evidence="2" key="1">
    <citation type="submission" date="2021-06" db="EMBL/GenBank/DDBJ databases">
        <title>Parelaphostrongylus tenuis whole genome reference sequence.</title>
        <authorList>
            <person name="Garwood T.J."/>
            <person name="Larsen P.A."/>
            <person name="Fountain-Jones N.M."/>
            <person name="Garbe J.R."/>
            <person name="Macchietto M.G."/>
            <person name="Kania S.A."/>
            <person name="Gerhold R.W."/>
            <person name="Richards J.E."/>
            <person name="Wolf T.M."/>
        </authorList>
    </citation>
    <scope>NUCLEOTIDE SEQUENCE</scope>
    <source>
        <strain evidence="2">MNPRO001-30</strain>
        <tissue evidence="2">Meninges</tissue>
    </source>
</reference>
<keyword evidence="1" id="KW-1133">Transmembrane helix</keyword>
<feature type="transmembrane region" description="Helical" evidence="1">
    <location>
        <begin position="140"/>
        <end position="159"/>
    </location>
</feature>
<dbReference type="Proteomes" id="UP001196413">
    <property type="component" value="Unassembled WGS sequence"/>
</dbReference>
<accession>A0AAD5QYT0</accession>
<sequence>MSDLSVVLQGFECHKDTFSSMKKKWKIVDLDSQPSSNVHRVECSDDLLQQIRKQWYRSWCVSSYVRGNSFRYIMGTEIFLLTALQGTMMPVREVYQSVDIFRLASEFTILREVFVDVPALSTFDDQTSSAFMTNGPIITLPYGGLQLFVAFLALTWSLVRSEDLKEILNRRVRGLFQIHRCGTETSLHSVS</sequence>
<organism evidence="2 3">
    <name type="scientific">Parelaphostrongylus tenuis</name>
    <name type="common">Meningeal worm</name>
    <dbReference type="NCBI Taxonomy" id="148309"/>
    <lineage>
        <taxon>Eukaryota</taxon>
        <taxon>Metazoa</taxon>
        <taxon>Ecdysozoa</taxon>
        <taxon>Nematoda</taxon>
        <taxon>Chromadorea</taxon>
        <taxon>Rhabditida</taxon>
        <taxon>Rhabditina</taxon>
        <taxon>Rhabditomorpha</taxon>
        <taxon>Strongyloidea</taxon>
        <taxon>Metastrongylidae</taxon>
        <taxon>Parelaphostrongylus</taxon>
    </lineage>
</organism>
<evidence type="ECO:0000313" key="3">
    <source>
        <dbReference type="Proteomes" id="UP001196413"/>
    </source>
</evidence>
<keyword evidence="1" id="KW-0472">Membrane</keyword>
<keyword evidence="3" id="KW-1185">Reference proteome</keyword>
<dbReference type="AlphaFoldDB" id="A0AAD5QYT0"/>